<gene>
    <name evidence="1" type="ORF">BBRV_LOCUS59252</name>
</gene>
<proteinExistence type="predicted"/>
<dbReference type="AlphaFoldDB" id="A0A6V7JQC5"/>
<reference evidence="1" key="1">
    <citation type="submission" date="2020-07" db="EMBL/GenBank/DDBJ databases">
        <authorList>
            <person name="Ferguson B K."/>
        </authorList>
    </citation>
    <scope>NUCLEOTIDE SEQUENCE</scope>
    <source>
        <strain evidence="1">L06</strain>
    </source>
</reference>
<name>A0A6V7JQC5_9HYME</name>
<accession>A0A6V7JQC5</accession>
<sequence length="143" mass="16478">MGEANPVTIPADSHQNLTMFEPRQDHEEQLNVPYREAVGCLQFLSLMTRPDINFAVNAVSKYSVNSTKVHWNTVKRILKYLNGTMDYGIKLRGRHNQLGREAFSDADFAEGMKSRLYIRIPDRISWFTSLLRSKQTLRCLSVD</sequence>
<dbReference type="EMBL" id="CADCXW020000020">
    <property type="protein sequence ID" value="CAD1554387.1"/>
    <property type="molecule type" value="Genomic_DNA"/>
</dbReference>
<evidence type="ECO:0000313" key="1">
    <source>
        <dbReference type="EMBL" id="CAD1554387.1"/>
    </source>
</evidence>
<dbReference type="PANTHER" id="PTHR11439:SF467">
    <property type="entry name" value="INTEGRASE CATALYTIC DOMAIN-CONTAINING PROTEIN"/>
    <property type="match status" value="1"/>
</dbReference>
<organism evidence="1">
    <name type="scientific">Bracon brevicornis</name>
    <dbReference type="NCBI Taxonomy" id="1563983"/>
    <lineage>
        <taxon>Eukaryota</taxon>
        <taxon>Metazoa</taxon>
        <taxon>Ecdysozoa</taxon>
        <taxon>Arthropoda</taxon>
        <taxon>Hexapoda</taxon>
        <taxon>Insecta</taxon>
        <taxon>Pterygota</taxon>
        <taxon>Neoptera</taxon>
        <taxon>Endopterygota</taxon>
        <taxon>Hymenoptera</taxon>
        <taxon>Apocrita</taxon>
        <taxon>Ichneumonoidea</taxon>
        <taxon>Braconidae</taxon>
        <taxon>Braconinae</taxon>
        <taxon>Bracon</taxon>
    </lineage>
</organism>
<evidence type="ECO:0008006" key="2">
    <source>
        <dbReference type="Google" id="ProtNLM"/>
    </source>
</evidence>
<dbReference type="PANTHER" id="PTHR11439">
    <property type="entry name" value="GAG-POL-RELATED RETROTRANSPOSON"/>
    <property type="match status" value="1"/>
</dbReference>
<protein>
    <recommendedName>
        <fullName evidence="2">Reverse transcriptase Ty1/copia-type domain-containing protein</fullName>
    </recommendedName>
</protein>